<evidence type="ECO:0000313" key="2">
    <source>
        <dbReference type="Proteomes" id="UP000789739"/>
    </source>
</evidence>
<comment type="caution">
    <text evidence="1">The sequence shown here is derived from an EMBL/GenBank/DDBJ whole genome shotgun (WGS) entry which is preliminary data.</text>
</comment>
<proteinExistence type="predicted"/>
<dbReference type="Proteomes" id="UP000789739">
    <property type="component" value="Unassembled WGS sequence"/>
</dbReference>
<name>A0A9N9CZU4_9GLOM</name>
<gene>
    <name evidence="1" type="ORF">PBRASI_LOCUS8652</name>
</gene>
<reference evidence="1" key="1">
    <citation type="submission" date="2021-06" db="EMBL/GenBank/DDBJ databases">
        <authorList>
            <person name="Kallberg Y."/>
            <person name="Tangrot J."/>
            <person name="Rosling A."/>
        </authorList>
    </citation>
    <scope>NUCLEOTIDE SEQUENCE</scope>
    <source>
        <strain evidence="1">BR232B</strain>
    </source>
</reference>
<dbReference type="EMBL" id="CAJVPI010001596">
    <property type="protein sequence ID" value="CAG8620015.1"/>
    <property type="molecule type" value="Genomic_DNA"/>
</dbReference>
<evidence type="ECO:0000313" key="1">
    <source>
        <dbReference type="EMBL" id="CAG8620015.1"/>
    </source>
</evidence>
<feature type="non-terminal residue" evidence="1">
    <location>
        <position position="1"/>
    </location>
</feature>
<protein>
    <submittedName>
        <fullName evidence="1">7665_t:CDS:1</fullName>
    </submittedName>
</protein>
<sequence length="66" mass="7624">DKIMKKFEQYIDEVLKKSIDFSEIANKVIEEYLKQMSNVLTAEEIETPMPAYITFSDSPLEDCLCG</sequence>
<accession>A0A9N9CZU4</accession>
<organism evidence="1 2">
    <name type="scientific">Paraglomus brasilianum</name>
    <dbReference type="NCBI Taxonomy" id="144538"/>
    <lineage>
        <taxon>Eukaryota</taxon>
        <taxon>Fungi</taxon>
        <taxon>Fungi incertae sedis</taxon>
        <taxon>Mucoromycota</taxon>
        <taxon>Glomeromycotina</taxon>
        <taxon>Glomeromycetes</taxon>
        <taxon>Paraglomerales</taxon>
        <taxon>Paraglomeraceae</taxon>
        <taxon>Paraglomus</taxon>
    </lineage>
</organism>
<keyword evidence="2" id="KW-1185">Reference proteome</keyword>
<dbReference type="AlphaFoldDB" id="A0A9N9CZU4"/>